<dbReference type="Pfam" id="PF07859">
    <property type="entry name" value="Abhydrolase_3"/>
    <property type="match status" value="1"/>
</dbReference>
<keyword evidence="1 4" id="KW-0378">Hydrolase</keyword>
<dbReference type="InterPro" id="IPR050300">
    <property type="entry name" value="GDXG_lipolytic_enzyme"/>
</dbReference>
<keyword evidence="2" id="KW-1133">Transmembrane helix</keyword>
<proteinExistence type="predicted"/>
<gene>
    <name evidence="4" type="ORF">BS50DRAFT_636414</name>
</gene>
<evidence type="ECO:0000259" key="3">
    <source>
        <dbReference type="Pfam" id="PF07859"/>
    </source>
</evidence>
<dbReference type="InterPro" id="IPR029058">
    <property type="entry name" value="AB_hydrolase_fold"/>
</dbReference>
<keyword evidence="2" id="KW-0812">Transmembrane</keyword>
<dbReference type="PANTHER" id="PTHR48081">
    <property type="entry name" value="AB HYDROLASE SUPERFAMILY PROTEIN C4A8.06C"/>
    <property type="match status" value="1"/>
</dbReference>
<evidence type="ECO:0000313" key="5">
    <source>
        <dbReference type="Proteomes" id="UP000240883"/>
    </source>
</evidence>
<organism evidence="4 5">
    <name type="scientific">Corynespora cassiicola Philippines</name>
    <dbReference type="NCBI Taxonomy" id="1448308"/>
    <lineage>
        <taxon>Eukaryota</taxon>
        <taxon>Fungi</taxon>
        <taxon>Dikarya</taxon>
        <taxon>Ascomycota</taxon>
        <taxon>Pezizomycotina</taxon>
        <taxon>Dothideomycetes</taxon>
        <taxon>Pleosporomycetidae</taxon>
        <taxon>Pleosporales</taxon>
        <taxon>Corynesporascaceae</taxon>
        <taxon>Corynespora</taxon>
    </lineage>
</organism>
<evidence type="ECO:0000313" key="4">
    <source>
        <dbReference type="EMBL" id="PSN64208.1"/>
    </source>
</evidence>
<dbReference type="SUPFAM" id="SSF53474">
    <property type="entry name" value="alpha/beta-Hydrolases"/>
    <property type="match status" value="1"/>
</dbReference>
<dbReference type="AlphaFoldDB" id="A0A2T2NGQ0"/>
<dbReference type="STRING" id="1448308.A0A2T2NGQ0"/>
<dbReference type="PANTHER" id="PTHR48081:SF8">
    <property type="entry name" value="ALPHA_BETA HYDROLASE FOLD-3 DOMAIN-CONTAINING PROTEIN-RELATED"/>
    <property type="match status" value="1"/>
</dbReference>
<evidence type="ECO:0000256" key="2">
    <source>
        <dbReference type="SAM" id="Phobius"/>
    </source>
</evidence>
<keyword evidence="5" id="KW-1185">Reference proteome</keyword>
<dbReference type="OrthoDB" id="408631at2759"/>
<sequence length="368" mass="41841">MEHCYADSISTPIIMSLYAKLSVIPALFQPTWEALFSHLPLDHRWRLLLLQPINLLAALITSPYWLFSAYSVLYIPTRNGNRRCLAFEPPSASQPPGLDIKPRPLHIDIHGGGFIGGIPEMNARWCRYLSVRTGAVVISLTYRLAPLHSFPAAHDDIDDLITWVISHSPQFNVDVSLLTLGGSSVGGSLALSTSQYLQSSSNPHGVIPKALVAFCPVVDFRLRPGDKPKPPNFPEPDPLRFLLPLYDAYAGSERQRYWQNPRLHPMLAKKEDLPKSMFFVFAGVDILAHEQTKFIERLRRDANDGGSTEEVEWRLESRTWPNGFHGWLELPKWVLEQERIEAFDFSVAFIREVHQKHGFHFESIMNIR</sequence>
<dbReference type="Gene3D" id="3.40.50.1820">
    <property type="entry name" value="alpha/beta hydrolase"/>
    <property type="match status" value="1"/>
</dbReference>
<feature type="transmembrane region" description="Helical" evidence="2">
    <location>
        <begin position="12"/>
        <end position="32"/>
    </location>
</feature>
<accession>A0A2T2NGQ0</accession>
<reference evidence="4 5" key="1">
    <citation type="journal article" date="2018" name="Front. Microbiol.">
        <title>Genome-Wide Analysis of Corynespora cassiicola Leaf Fall Disease Putative Effectors.</title>
        <authorList>
            <person name="Lopez D."/>
            <person name="Ribeiro S."/>
            <person name="Label P."/>
            <person name="Fumanal B."/>
            <person name="Venisse J.S."/>
            <person name="Kohler A."/>
            <person name="de Oliveira R.R."/>
            <person name="Labutti K."/>
            <person name="Lipzen A."/>
            <person name="Lail K."/>
            <person name="Bauer D."/>
            <person name="Ohm R.A."/>
            <person name="Barry K.W."/>
            <person name="Spatafora J."/>
            <person name="Grigoriev I.V."/>
            <person name="Martin F.M."/>
            <person name="Pujade-Renaud V."/>
        </authorList>
    </citation>
    <scope>NUCLEOTIDE SEQUENCE [LARGE SCALE GENOMIC DNA]</scope>
    <source>
        <strain evidence="4 5">Philippines</strain>
    </source>
</reference>
<dbReference type="Proteomes" id="UP000240883">
    <property type="component" value="Unassembled WGS sequence"/>
</dbReference>
<dbReference type="GO" id="GO:0016787">
    <property type="term" value="F:hydrolase activity"/>
    <property type="evidence" value="ECO:0007669"/>
    <property type="project" value="UniProtKB-KW"/>
</dbReference>
<dbReference type="InterPro" id="IPR013094">
    <property type="entry name" value="AB_hydrolase_3"/>
</dbReference>
<dbReference type="EMBL" id="KZ678138">
    <property type="protein sequence ID" value="PSN64208.1"/>
    <property type="molecule type" value="Genomic_DNA"/>
</dbReference>
<name>A0A2T2NGQ0_CORCC</name>
<evidence type="ECO:0000256" key="1">
    <source>
        <dbReference type="ARBA" id="ARBA00022801"/>
    </source>
</evidence>
<feature type="transmembrane region" description="Helical" evidence="2">
    <location>
        <begin position="52"/>
        <end position="73"/>
    </location>
</feature>
<protein>
    <submittedName>
        <fullName evidence="4">Alpha/beta-hydrolase</fullName>
    </submittedName>
</protein>
<feature type="domain" description="Alpha/beta hydrolase fold-3" evidence="3">
    <location>
        <begin position="108"/>
        <end position="304"/>
    </location>
</feature>
<keyword evidence="2" id="KW-0472">Membrane</keyword>